<dbReference type="EMBL" id="LBHC01000002">
    <property type="protein sequence ID" value="KLE31502.1"/>
    <property type="molecule type" value="Genomic_DNA"/>
</dbReference>
<dbReference type="Proteomes" id="UP000053070">
    <property type="component" value="Unassembled WGS sequence"/>
</dbReference>
<proteinExistence type="predicted"/>
<dbReference type="AlphaFoldDB" id="A0A0G9MLD1"/>
<sequence>MAQAQLGPGAAAELHELLAEAESFLTADELIDFRGGKIVGGDSLFFPFGPHYRASFKAVGEDLPRDVDGSVAWGKVRRIMLVDIS</sequence>
<keyword evidence="2" id="KW-1185">Reference proteome</keyword>
<gene>
    <name evidence="1" type="ORF">AAW01_07985</name>
</gene>
<dbReference type="PATRIC" id="fig|502682.8.peg.1633"/>
<protein>
    <submittedName>
        <fullName evidence="1">Uncharacterized protein</fullName>
    </submittedName>
</protein>
<accession>A0A0G9MLD1</accession>
<organism evidence="1 2">
    <name type="scientific">Aurantiacibacter gangjinensis</name>
    <dbReference type="NCBI Taxonomy" id="502682"/>
    <lineage>
        <taxon>Bacteria</taxon>
        <taxon>Pseudomonadati</taxon>
        <taxon>Pseudomonadota</taxon>
        <taxon>Alphaproteobacteria</taxon>
        <taxon>Sphingomonadales</taxon>
        <taxon>Erythrobacteraceae</taxon>
        <taxon>Aurantiacibacter</taxon>
    </lineage>
</organism>
<evidence type="ECO:0000313" key="1">
    <source>
        <dbReference type="EMBL" id="KLE31502.1"/>
    </source>
</evidence>
<comment type="caution">
    <text evidence="1">The sequence shown here is derived from an EMBL/GenBank/DDBJ whole genome shotgun (WGS) entry which is preliminary data.</text>
</comment>
<reference evidence="1 2" key="1">
    <citation type="submission" date="2015-04" db="EMBL/GenBank/DDBJ databases">
        <title>The draft genome sequence of Erythrobacr gangjinensis K7-2.</title>
        <authorList>
            <person name="Zhuang L."/>
            <person name="Liu Y."/>
            <person name="Shao Z."/>
        </authorList>
    </citation>
    <scope>NUCLEOTIDE SEQUENCE [LARGE SCALE GENOMIC DNA]</scope>
    <source>
        <strain evidence="1 2">K7-2</strain>
    </source>
</reference>
<evidence type="ECO:0000313" key="2">
    <source>
        <dbReference type="Proteomes" id="UP000053070"/>
    </source>
</evidence>
<name>A0A0G9MLD1_9SPHN</name>